<dbReference type="CDD" id="cd01347">
    <property type="entry name" value="ligand_gated_channel"/>
    <property type="match status" value="1"/>
</dbReference>
<dbReference type="PANTHER" id="PTHR30069">
    <property type="entry name" value="TONB-DEPENDENT OUTER MEMBRANE RECEPTOR"/>
    <property type="match status" value="1"/>
</dbReference>
<dbReference type="KEGG" id="dbk:DGMP_32170"/>
<dbReference type="InterPro" id="IPR012910">
    <property type="entry name" value="Plug_dom"/>
</dbReference>
<comment type="similarity">
    <text evidence="2">Belongs to the TonB-dependent receptor family.</text>
</comment>
<feature type="domain" description="TonB-dependent receptor-like beta-barrel" evidence="4">
    <location>
        <begin position="219"/>
        <end position="654"/>
    </location>
</feature>
<reference evidence="6" key="1">
    <citation type="submission" date="2020-09" db="EMBL/GenBank/DDBJ databases">
        <title>Desulfogranum mesoprofundum gen. nov., sp. nov., a novel mesophilic, sulfate-reducing chemolithoautotroph isolated from a deep-sea hydrothermal vent chimney in the Suiyo Seamount.</title>
        <authorList>
            <person name="Hashimoto Y."/>
            <person name="Nakagawa S."/>
        </authorList>
    </citation>
    <scope>NUCLEOTIDE SEQUENCE</scope>
    <source>
        <strain evidence="6">KT2</strain>
    </source>
</reference>
<evidence type="ECO:0000313" key="6">
    <source>
        <dbReference type="EMBL" id="BCL62524.1"/>
    </source>
</evidence>
<comment type="subcellular location">
    <subcellularLocation>
        <location evidence="2">Cell outer membrane</location>
    </subcellularLocation>
</comment>
<evidence type="ECO:0000256" key="1">
    <source>
        <dbReference type="ARBA" id="ARBA00022729"/>
    </source>
</evidence>
<proteinExistence type="inferred from homology"/>
<protein>
    <submittedName>
        <fullName evidence="6">TonB-dependent receptor</fullName>
    </submittedName>
</protein>
<evidence type="ECO:0000256" key="2">
    <source>
        <dbReference type="RuleBase" id="RU003357"/>
    </source>
</evidence>
<keyword evidence="2" id="KW-0472">Membrane</keyword>
<dbReference type="GO" id="GO:0015344">
    <property type="term" value="F:siderophore uptake transmembrane transporter activity"/>
    <property type="evidence" value="ECO:0007669"/>
    <property type="project" value="TreeGrafter"/>
</dbReference>
<dbReference type="Pfam" id="PF00593">
    <property type="entry name" value="TonB_dep_Rec_b-barrel"/>
    <property type="match status" value="1"/>
</dbReference>
<keyword evidence="1 3" id="KW-0732">Signal</keyword>
<dbReference type="InterPro" id="IPR000531">
    <property type="entry name" value="Beta-barrel_TonB"/>
</dbReference>
<accession>A0A8D5JIC2</accession>
<dbReference type="Pfam" id="PF07715">
    <property type="entry name" value="Plug"/>
    <property type="match status" value="1"/>
</dbReference>
<dbReference type="InterPro" id="IPR039426">
    <property type="entry name" value="TonB-dep_rcpt-like"/>
</dbReference>
<feature type="chain" id="PRO_5034565123" evidence="3">
    <location>
        <begin position="23"/>
        <end position="681"/>
    </location>
</feature>
<evidence type="ECO:0000259" key="4">
    <source>
        <dbReference type="Pfam" id="PF00593"/>
    </source>
</evidence>
<dbReference type="RefSeq" id="WP_228854873.1">
    <property type="nucleotide sequence ID" value="NZ_AP024086.1"/>
</dbReference>
<feature type="signal peptide" evidence="3">
    <location>
        <begin position="1"/>
        <end position="22"/>
    </location>
</feature>
<evidence type="ECO:0000256" key="3">
    <source>
        <dbReference type="SAM" id="SignalP"/>
    </source>
</evidence>
<sequence>MKKTTQTVLALWFLATPSLGLADQGEQAGKTPETTLAEVVVTATRSEEAINKIPAKMEVINSQEIQLTTGETITEQLKKNASIGVIEYPGALAGIGIRGFRPEFSGITKHSLILINGRPAGATNLAGILADNIEKIEVLKGPASSLYGAEAMGGVINIITKKNMDNLTGMAELGFGSFQTNFQKAAIGGGLGKILDFDLSARRFDQVDDFDMGNGKTRANTSYRTQNGTLRLGADLGESWRMDVSGDLYQGRDIELPGDTFDGDNKSGHKDIDRYGVDINVGGELGKNNQLSFTAYKTNETSESYKHYAGWFVPVQVTPYRSYDSEIDWFGFQVKDEYTWGAHHFIAGFDYQGIDKESRSYYQSGTRKAPYSPNESRENIAGYLEAIWKFFGERFTATAGGRYDTFDVETKTTPYKTDFTPNSETFSTFSPRAGLNYLFDQGIRLHTTIGKAFVPPTAAQLAGYSERIVGSVTMITRGNSSLDPETSITYDFGAGYELPEWGLSMDITYFHTDVDDKISTVTQGFTTTYENSLSAEMDGIETELSFDLGAPLEWNRTISFYVNSTSILKAEEEQPGGTMKDIHNVADYTINYGILYDDGIFDGKLHFRSQGKMKDTDWNAPGYPETEYPSFTVVDLVLGTTIRDHHRLSLKIDNMFDKDYYEKKGFPKPGRAFYLSYTYSF</sequence>
<dbReference type="PANTHER" id="PTHR30069:SF29">
    <property type="entry name" value="HEMOGLOBIN AND HEMOGLOBIN-HAPTOGLOBIN-BINDING PROTEIN 1-RELATED"/>
    <property type="match status" value="1"/>
</dbReference>
<dbReference type="EMBL" id="AP024086">
    <property type="protein sequence ID" value="BCL62524.1"/>
    <property type="molecule type" value="Genomic_DNA"/>
</dbReference>
<dbReference type="GO" id="GO:0009279">
    <property type="term" value="C:cell outer membrane"/>
    <property type="evidence" value="ECO:0007669"/>
    <property type="project" value="UniProtKB-SubCell"/>
</dbReference>
<dbReference type="Proteomes" id="UP000826725">
    <property type="component" value="Chromosome"/>
</dbReference>
<evidence type="ECO:0000313" key="7">
    <source>
        <dbReference type="Proteomes" id="UP000826725"/>
    </source>
</evidence>
<keyword evidence="6" id="KW-0675">Receptor</keyword>
<gene>
    <name evidence="6" type="ORF">DGMP_32170</name>
</gene>
<name>A0A8D5JIC2_9BACT</name>
<dbReference type="GO" id="GO:0044718">
    <property type="term" value="P:siderophore transmembrane transport"/>
    <property type="evidence" value="ECO:0007669"/>
    <property type="project" value="TreeGrafter"/>
</dbReference>
<keyword evidence="2" id="KW-0798">TonB box</keyword>
<dbReference type="AlphaFoldDB" id="A0A8D5JIC2"/>
<evidence type="ECO:0000259" key="5">
    <source>
        <dbReference type="Pfam" id="PF07715"/>
    </source>
</evidence>
<keyword evidence="7" id="KW-1185">Reference proteome</keyword>
<organism evidence="6 7">
    <name type="scientific">Desulfomarina profundi</name>
    <dbReference type="NCBI Taxonomy" id="2772557"/>
    <lineage>
        <taxon>Bacteria</taxon>
        <taxon>Pseudomonadati</taxon>
        <taxon>Thermodesulfobacteriota</taxon>
        <taxon>Desulfobulbia</taxon>
        <taxon>Desulfobulbales</taxon>
        <taxon>Desulfobulbaceae</taxon>
        <taxon>Desulfomarina</taxon>
    </lineage>
</organism>
<feature type="domain" description="TonB-dependent receptor plug" evidence="5">
    <location>
        <begin position="51"/>
        <end position="155"/>
    </location>
</feature>